<gene>
    <name evidence="1" type="ORF">VP01_2835g2</name>
</gene>
<reference evidence="1 2" key="1">
    <citation type="submission" date="2015-08" db="EMBL/GenBank/DDBJ databases">
        <title>Next Generation Sequencing and Analysis of the Genome of Puccinia sorghi L Schw, the Causal Agent of Maize Common Rust.</title>
        <authorList>
            <person name="Rochi L."/>
            <person name="Burguener G."/>
            <person name="Darino M."/>
            <person name="Turjanski A."/>
            <person name="Kreff E."/>
            <person name="Dieguez M.J."/>
            <person name="Sacco F."/>
        </authorList>
    </citation>
    <scope>NUCLEOTIDE SEQUENCE [LARGE SCALE GENOMIC DNA]</scope>
    <source>
        <strain evidence="1 2">RO10H11247</strain>
    </source>
</reference>
<dbReference type="Proteomes" id="UP000037035">
    <property type="component" value="Unassembled WGS sequence"/>
</dbReference>
<name>A0A0L6V281_9BASI</name>
<accession>A0A0L6V281</accession>
<dbReference type="EMBL" id="LAVV01007763">
    <property type="protein sequence ID" value="KNZ54844.1"/>
    <property type="molecule type" value="Genomic_DNA"/>
</dbReference>
<evidence type="ECO:0000313" key="1">
    <source>
        <dbReference type="EMBL" id="KNZ54844.1"/>
    </source>
</evidence>
<evidence type="ECO:0000313" key="2">
    <source>
        <dbReference type="Proteomes" id="UP000037035"/>
    </source>
</evidence>
<dbReference type="VEuPathDB" id="FungiDB:VP01_2835g2"/>
<proteinExistence type="predicted"/>
<sequence length="161" mass="17967">MVRLKTQRNAFCTKLEELSGTLAGKQLRLKGDSYSCMNGNIDQCDAKTLKALLSEKVLDDLLVQGSLTKRAASAEALHNLPDKDLKKLIDANSHKVTKKLQENIEEIRQKHLLKYKDYSREVNLVKPGVYKVINDLKKVLGPVQPQTISNGASISIFFSKA</sequence>
<dbReference type="STRING" id="27349.A0A0L6V281"/>
<keyword evidence="2" id="KW-1185">Reference proteome</keyword>
<dbReference type="AlphaFoldDB" id="A0A0L6V281"/>
<organism evidence="1 2">
    <name type="scientific">Puccinia sorghi</name>
    <dbReference type="NCBI Taxonomy" id="27349"/>
    <lineage>
        <taxon>Eukaryota</taxon>
        <taxon>Fungi</taxon>
        <taxon>Dikarya</taxon>
        <taxon>Basidiomycota</taxon>
        <taxon>Pucciniomycotina</taxon>
        <taxon>Pucciniomycetes</taxon>
        <taxon>Pucciniales</taxon>
        <taxon>Pucciniaceae</taxon>
        <taxon>Puccinia</taxon>
    </lineage>
</organism>
<protein>
    <submittedName>
        <fullName evidence="1">Uncharacterized protein</fullName>
    </submittedName>
</protein>
<comment type="caution">
    <text evidence="1">The sequence shown here is derived from an EMBL/GenBank/DDBJ whole genome shotgun (WGS) entry which is preliminary data.</text>
</comment>